<dbReference type="CDD" id="cd16917">
    <property type="entry name" value="HATPase_UhpB-NarQ-NarX-like"/>
    <property type="match status" value="1"/>
</dbReference>
<evidence type="ECO:0000256" key="4">
    <source>
        <dbReference type="ARBA" id="ARBA00022679"/>
    </source>
</evidence>
<dbReference type="Proteomes" id="UP001500618">
    <property type="component" value="Unassembled WGS sequence"/>
</dbReference>
<keyword evidence="7" id="KW-0067">ATP-binding</keyword>
<keyword evidence="12" id="KW-1185">Reference proteome</keyword>
<evidence type="ECO:0000256" key="8">
    <source>
        <dbReference type="ARBA" id="ARBA00023012"/>
    </source>
</evidence>
<dbReference type="SMART" id="SM00387">
    <property type="entry name" value="HATPase_c"/>
    <property type="match status" value="1"/>
</dbReference>
<dbReference type="InterPro" id="IPR036890">
    <property type="entry name" value="HATPase_C_sf"/>
</dbReference>
<dbReference type="PANTHER" id="PTHR24421:SF10">
    <property type="entry name" value="NITRATE_NITRITE SENSOR PROTEIN NARQ"/>
    <property type="match status" value="1"/>
</dbReference>
<dbReference type="EMBL" id="BAAANY010000042">
    <property type="protein sequence ID" value="GAA1717199.1"/>
    <property type="molecule type" value="Genomic_DNA"/>
</dbReference>
<dbReference type="Pfam" id="PF07730">
    <property type="entry name" value="HisKA_3"/>
    <property type="match status" value="1"/>
</dbReference>
<keyword evidence="3" id="KW-0597">Phosphoprotein</keyword>
<feature type="transmembrane region" description="Helical" evidence="9">
    <location>
        <begin position="149"/>
        <end position="169"/>
    </location>
</feature>
<comment type="catalytic activity">
    <reaction evidence="1">
        <text>ATP + protein L-histidine = ADP + protein N-phospho-L-histidine.</text>
        <dbReference type="EC" id="2.7.13.3"/>
    </reaction>
</comment>
<feature type="transmembrane region" description="Helical" evidence="9">
    <location>
        <begin position="93"/>
        <end position="115"/>
    </location>
</feature>
<protein>
    <recommendedName>
        <fullName evidence="2">histidine kinase</fullName>
        <ecNumber evidence="2">2.7.13.3</ecNumber>
    </recommendedName>
</protein>
<dbReference type="InterPro" id="IPR011712">
    <property type="entry name" value="Sig_transdc_His_kin_sub3_dim/P"/>
</dbReference>
<name>A0ABP4V611_9ACTN</name>
<reference evidence="12" key="1">
    <citation type="journal article" date="2019" name="Int. J. Syst. Evol. Microbiol.">
        <title>The Global Catalogue of Microorganisms (GCM) 10K type strain sequencing project: providing services to taxonomists for standard genome sequencing and annotation.</title>
        <authorList>
            <consortium name="The Broad Institute Genomics Platform"/>
            <consortium name="The Broad Institute Genome Sequencing Center for Infectious Disease"/>
            <person name="Wu L."/>
            <person name="Ma J."/>
        </authorList>
    </citation>
    <scope>NUCLEOTIDE SEQUENCE [LARGE SCALE GENOMIC DNA]</scope>
    <source>
        <strain evidence="12">JCM 14718</strain>
    </source>
</reference>
<evidence type="ECO:0000256" key="6">
    <source>
        <dbReference type="ARBA" id="ARBA00022777"/>
    </source>
</evidence>
<sequence length="397" mass="42478">MTLLAGRWLGDEAGPVPRWRRGSRLLTRYVVLAVWAYASLREVYFFDSAVPKWLGYLLVVSGIAAAVAMGMALSRSVPWAIVAASVLVATSDVLFVVNPGSAGWIVSLVVCPMVLMRVPPRLGFRFVAVAALAIAVVEFVHIAQGTTGWGSLLGAAGGVFGTSSFGWSLRLMRERITTAEKLLEQEKETRDATARAQVLDERSRLAREIHDILAHTLSAQTVQLEGVRLMLKRRADPDEVLTHVDKAQRLARDGLAETRRALASLRGDVRPLPEALQLLAADASAKLSIEEPVPRLSPEVSVAVTRTVQEALTNTRKHAPGANVSISVRFPAGYCEVEVTDSGARTTAPAALAESGSGYGLAGMAERAELLGGHVEAGPAPIGADGKGFRVWLRIPV</sequence>
<dbReference type="Gene3D" id="3.30.565.10">
    <property type="entry name" value="Histidine kinase-like ATPase, C-terminal domain"/>
    <property type="match status" value="1"/>
</dbReference>
<dbReference type="SUPFAM" id="SSF55874">
    <property type="entry name" value="ATPase domain of HSP90 chaperone/DNA topoisomerase II/histidine kinase"/>
    <property type="match status" value="1"/>
</dbReference>
<evidence type="ECO:0000256" key="5">
    <source>
        <dbReference type="ARBA" id="ARBA00022741"/>
    </source>
</evidence>
<dbReference type="PANTHER" id="PTHR24421">
    <property type="entry name" value="NITRATE/NITRITE SENSOR PROTEIN NARX-RELATED"/>
    <property type="match status" value="1"/>
</dbReference>
<comment type="caution">
    <text evidence="11">The sequence shown here is derived from an EMBL/GenBank/DDBJ whole genome shotgun (WGS) entry which is preliminary data.</text>
</comment>
<evidence type="ECO:0000313" key="12">
    <source>
        <dbReference type="Proteomes" id="UP001500618"/>
    </source>
</evidence>
<dbReference type="EC" id="2.7.13.3" evidence="2"/>
<dbReference type="Gene3D" id="1.20.5.1930">
    <property type="match status" value="1"/>
</dbReference>
<evidence type="ECO:0000259" key="10">
    <source>
        <dbReference type="SMART" id="SM00387"/>
    </source>
</evidence>
<feature type="transmembrane region" description="Helical" evidence="9">
    <location>
        <begin position="122"/>
        <end position="143"/>
    </location>
</feature>
<evidence type="ECO:0000256" key="2">
    <source>
        <dbReference type="ARBA" id="ARBA00012438"/>
    </source>
</evidence>
<feature type="transmembrane region" description="Helical" evidence="9">
    <location>
        <begin position="53"/>
        <end position="73"/>
    </location>
</feature>
<dbReference type="InterPro" id="IPR003594">
    <property type="entry name" value="HATPase_dom"/>
</dbReference>
<organism evidence="11 12">
    <name type="scientific">Fodinicola feengrottensis</name>
    <dbReference type="NCBI Taxonomy" id="435914"/>
    <lineage>
        <taxon>Bacteria</taxon>
        <taxon>Bacillati</taxon>
        <taxon>Actinomycetota</taxon>
        <taxon>Actinomycetes</taxon>
        <taxon>Mycobacteriales</taxon>
        <taxon>Fodinicola</taxon>
    </lineage>
</organism>
<keyword evidence="6 11" id="KW-0418">Kinase</keyword>
<keyword evidence="4" id="KW-0808">Transferase</keyword>
<evidence type="ECO:0000256" key="9">
    <source>
        <dbReference type="SAM" id="Phobius"/>
    </source>
</evidence>
<evidence type="ECO:0000256" key="3">
    <source>
        <dbReference type="ARBA" id="ARBA00022553"/>
    </source>
</evidence>
<dbReference type="Pfam" id="PF02518">
    <property type="entry name" value="HATPase_c"/>
    <property type="match status" value="1"/>
</dbReference>
<evidence type="ECO:0000256" key="7">
    <source>
        <dbReference type="ARBA" id="ARBA00022840"/>
    </source>
</evidence>
<dbReference type="InterPro" id="IPR050482">
    <property type="entry name" value="Sensor_HK_TwoCompSys"/>
</dbReference>
<feature type="domain" description="Histidine kinase/HSP90-like ATPase" evidence="10">
    <location>
        <begin position="299"/>
        <end position="397"/>
    </location>
</feature>
<proteinExistence type="predicted"/>
<keyword evidence="8" id="KW-0902">Two-component regulatory system</keyword>
<gene>
    <name evidence="11" type="ORF">GCM10009765_77160</name>
</gene>
<dbReference type="RefSeq" id="WP_344314984.1">
    <property type="nucleotide sequence ID" value="NZ_BAAANY010000042.1"/>
</dbReference>
<keyword evidence="9" id="KW-1133">Transmembrane helix</keyword>
<keyword evidence="9" id="KW-0812">Transmembrane</keyword>
<evidence type="ECO:0000313" key="11">
    <source>
        <dbReference type="EMBL" id="GAA1717199.1"/>
    </source>
</evidence>
<keyword evidence="9" id="KW-0472">Membrane</keyword>
<evidence type="ECO:0000256" key="1">
    <source>
        <dbReference type="ARBA" id="ARBA00000085"/>
    </source>
</evidence>
<accession>A0ABP4V611</accession>
<keyword evidence="5" id="KW-0547">Nucleotide-binding</keyword>
<dbReference type="GO" id="GO:0016301">
    <property type="term" value="F:kinase activity"/>
    <property type="evidence" value="ECO:0007669"/>
    <property type="project" value="UniProtKB-KW"/>
</dbReference>